<organism evidence="3 4">
    <name type="scientific">Armillaria solidipes</name>
    <dbReference type="NCBI Taxonomy" id="1076256"/>
    <lineage>
        <taxon>Eukaryota</taxon>
        <taxon>Fungi</taxon>
        <taxon>Dikarya</taxon>
        <taxon>Basidiomycota</taxon>
        <taxon>Agaricomycotina</taxon>
        <taxon>Agaricomycetes</taxon>
        <taxon>Agaricomycetidae</taxon>
        <taxon>Agaricales</taxon>
        <taxon>Marasmiineae</taxon>
        <taxon>Physalacriaceae</taxon>
        <taxon>Armillaria</taxon>
    </lineage>
</organism>
<dbReference type="GO" id="GO:0003824">
    <property type="term" value="F:catalytic activity"/>
    <property type="evidence" value="ECO:0007669"/>
    <property type="project" value="InterPro"/>
</dbReference>
<dbReference type="Proteomes" id="UP000218334">
    <property type="component" value="Unassembled WGS sequence"/>
</dbReference>
<feature type="domain" description="Endonuclease/exonuclease/phosphatase" evidence="2">
    <location>
        <begin position="317"/>
        <end position="477"/>
    </location>
</feature>
<accession>A0A2H3BI66</accession>
<feature type="region of interest" description="Disordered" evidence="1">
    <location>
        <begin position="1"/>
        <end position="32"/>
    </location>
</feature>
<keyword evidence="4" id="KW-1185">Reference proteome</keyword>
<feature type="compositionally biased region" description="Polar residues" evidence="1">
    <location>
        <begin position="1"/>
        <end position="12"/>
    </location>
</feature>
<dbReference type="EMBL" id="KZ293431">
    <property type="protein sequence ID" value="PBK68634.1"/>
    <property type="molecule type" value="Genomic_DNA"/>
</dbReference>
<dbReference type="Pfam" id="PF03372">
    <property type="entry name" value="Exo_endo_phos"/>
    <property type="match status" value="1"/>
</dbReference>
<dbReference type="InterPro" id="IPR036691">
    <property type="entry name" value="Endo/exonu/phosph_ase_sf"/>
</dbReference>
<dbReference type="InterPro" id="IPR005135">
    <property type="entry name" value="Endo/exonuclease/phosphatase"/>
</dbReference>
<protein>
    <recommendedName>
        <fullName evidence="2">Endonuclease/exonuclease/phosphatase domain-containing protein</fullName>
    </recommendedName>
</protein>
<dbReference type="AlphaFoldDB" id="A0A2H3BI66"/>
<evidence type="ECO:0000313" key="3">
    <source>
        <dbReference type="EMBL" id="PBK68634.1"/>
    </source>
</evidence>
<sequence length="608" mass="68146">MTSLTGDLSSIKGQVAAQDSRIKKQTEAQKRTNAVIKELQDKVGRLGRQAAEVDARGSDEEKKEMEGVLAVIRTELQGVRKLAQDAIAGLENLNAHKRACSPTPDIPRNVRTRPDGYDRDDYALHDRGRRIEYTARDNYMRPSSSQAVNGYRRDRGSVAPPDLGNGRPTSRPPSATGTLRSLPPWATGAQSNSRGDPMQVQFSDEKIVILGPYDWVPYSVNGITLTQDVHTLVTEVLGDRTADMVKKVFRRLVDPTTHAHVCFATRETAEWFCRQAGHDVGSSYAVIPADNILFASLLPSMDEPVTPTRDTKVTIHSWNINGDFVAKMICPKFQCLLARYNINFFQETHLRPDQHLTIPLPHNYKILSRVRPTSLTFDDPWGGIAIVISHRIQYQVREEFSGPDFLVIQVGNSLLYCTYLLPESSDWSTSTLTDDPCDCLAASLVRARHAGFNIIILGDLNARTGNRRVSPTHPVRISVDKKVSTQGCWLLQLLKDTDMVLLNGIIPLSPSSARSTSFQGTRRTVIDYAACSWNIYDRVLSMEIKKRMRQYSDHARLVLTVQMDENILKIMRNPCPKKRKAGAPLVLPDETFLDRLLIRTIESAKTEE</sequence>
<name>A0A2H3BI66_9AGAR</name>
<gene>
    <name evidence="3" type="ORF">ARMSODRAFT_1019259</name>
</gene>
<feature type="region of interest" description="Disordered" evidence="1">
    <location>
        <begin position="101"/>
        <end position="198"/>
    </location>
</feature>
<evidence type="ECO:0000313" key="4">
    <source>
        <dbReference type="Proteomes" id="UP000218334"/>
    </source>
</evidence>
<dbReference type="SUPFAM" id="SSF56219">
    <property type="entry name" value="DNase I-like"/>
    <property type="match status" value="1"/>
</dbReference>
<dbReference type="Gene3D" id="3.60.10.10">
    <property type="entry name" value="Endonuclease/exonuclease/phosphatase"/>
    <property type="match status" value="1"/>
</dbReference>
<evidence type="ECO:0000256" key="1">
    <source>
        <dbReference type="SAM" id="MobiDB-lite"/>
    </source>
</evidence>
<feature type="compositionally biased region" description="Basic and acidic residues" evidence="1">
    <location>
        <begin position="20"/>
        <end position="30"/>
    </location>
</feature>
<reference evidence="4" key="1">
    <citation type="journal article" date="2017" name="Nat. Ecol. Evol.">
        <title>Genome expansion and lineage-specific genetic innovations in the forest pathogenic fungi Armillaria.</title>
        <authorList>
            <person name="Sipos G."/>
            <person name="Prasanna A.N."/>
            <person name="Walter M.C."/>
            <person name="O'Connor E."/>
            <person name="Balint B."/>
            <person name="Krizsan K."/>
            <person name="Kiss B."/>
            <person name="Hess J."/>
            <person name="Varga T."/>
            <person name="Slot J."/>
            <person name="Riley R."/>
            <person name="Boka B."/>
            <person name="Rigling D."/>
            <person name="Barry K."/>
            <person name="Lee J."/>
            <person name="Mihaltcheva S."/>
            <person name="LaButti K."/>
            <person name="Lipzen A."/>
            <person name="Waldron R."/>
            <person name="Moloney N.M."/>
            <person name="Sperisen C."/>
            <person name="Kredics L."/>
            <person name="Vagvoelgyi C."/>
            <person name="Patrignani A."/>
            <person name="Fitzpatrick D."/>
            <person name="Nagy I."/>
            <person name="Doyle S."/>
            <person name="Anderson J.B."/>
            <person name="Grigoriev I.V."/>
            <person name="Gueldener U."/>
            <person name="Muensterkoetter M."/>
            <person name="Nagy L.G."/>
        </authorList>
    </citation>
    <scope>NUCLEOTIDE SEQUENCE [LARGE SCALE GENOMIC DNA]</scope>
    <source>
        <strain evidence="4">28-4</strain>
    </source>
</reference>
<proteinExistence type="predicted"/>
<evidence type="ECO:0000259" key="2">
    <source>
        <dbReference type="Pfam" id="PF03372"/>
    </source>
</evidence>
<dbReference type="STRING" id="1076256.A0A2H3BI66"/>
<feature type="compositionally biased region" description="Basic and acidic residues" evidence="1">
    <location>
        <begin position="112"/>
        <end position="139"/>
    </location>
</feature>